<evidence type="ECO:0000313" key="4">
    <source>
        <dbReference type="Proteomes" id="UP001198190"/>
    </source>
</evidence>
<evidence type="ECO:0000259" key="2">
    <source>
        <dbReference type="Pfam" id="PF00437"/>
    </source>
</evidence>
<protein>
    <submittedName>
        <fullName evidence="3">P-type conjugative transfer ATPase TrbB</fullName>
    </submittedName>
</protein>
<dbReference type="SUPFAM" id="SSF52540">
    <property type="entry name" value="P-loop containing nucleoside triphosphate hydrolases"/>
    <property type="match status" value="1"/>
</dbReference>
<proteinExistence type="inferred from homology"/>
<dbReference type="EMBL" id="JAJCGD010000035">
    <property type="protein sequence ID" value="MCB6829089.1"/>
    <property type="molecule type" value="Genomic_DNA"/>
</dbReference>
<dbReference type="NCBIfam" id="TIGR02782">
    <property type="entry name" value="TrbB_P"/>
    <property type="match status" value="1"/>
</dbReference>
<organism evidence="3 4">
    <name type="scientific">Megamonas funiformis</name>
    <dbReference type="NCBI Taxonomy" id="437897"/>
    <lineage>
        <taxon>Bacteria</taxon>
        <taxon>Bacillati</taxon>
        <taxon>Bacillota</taxon>
        <taxon>Negativicutes</taxon>
        <taxon>Selenomonadales</taxon>
        <taxon>Selenomonadaceae</taxon>
        <taxon>Megamonas</taxon>
    </lineage>
</organism>
<comment type="caution">
    <text evidence="3">The sequence shown here is derived from an EMBL/GenBank/DDBJ whole genome shotgun (WGS) entry which is preliminary data.</text>
</comment>
<dbReference type="InterPro" id="IPR027417">
    <property type="entry name" value="P-loop_NTPase"/>
</dbReference>
<evidence type="ECO:0000313" key="3">
    <source>
        <dbReference type="EMBL" id="MCB6829089.1"/>
    </source>
</evidence>
<dbReference type="InterPro" id="IPR014149">
    <property type="entry name" value="Conjug-transfer_TrbB"/>
</dbReference>
<comment type="similarity">
    <text evidence="1">Belongs to the GSP E family.</text>
</comment>
<reference evidence="3" key="1">
    <citation type="submission" date="2021-10" db="EMBL/GenBank/DDBJ databases">
        <title>Collection of gut derived symbiotic bacterial strains cultured from healthy donors.</title>
        <authorList>
            <person name="Lin H."/>
            <person name="Littmann E."/>
            <person name="Claire K."/>
            <person name="Pamer E."/>
        </authorList>
    </citation>
    <scope>NUCLEOTIDE SEQUENCE</scope>
    <source>
        <strain evidence="3">MSK.7.16</strain>
    </source>
</reference>
<dbReference type="Proteomes" id="UP001198190">
    <property type="component" value="Unassembled WGS sequence"/>
</dbReference>
<evidence type="ECO:0000256" key="1">
    <source>
        <dbReference type="ARBA" id="ARBA00006611"/>
    </source>
</evidence>
<dbReference type="InterPro" id="IPR050921">
    <property type="entry name" value="T4SS_GSP_E_ATPase"/>
</dbReference>
<dbReference type="PANTHER" id="PTHR30486:SF6">
    <property type="entry name" value="TYPE IV PILUS RETRACTATION ATPASE PILT"/>
    <property type="match status" value="1"/>
</dbReference>
<dbReference type="Gene3D" id="3.30.450.90">
    <property type="match status" value="1"/>
</dbReference>
<sequence length="310" mass="35137">MKDNTRFNERLDFLFKDIKPYLVNDDVCEIMVNDDSKIWIDTFSKGLVYTGKILTNDIVSNIIVQIANHSHKICNKDNPLLEAEILNMRFQGFLSPDIVKNSSFCIRKHAKKIFNLDDYVHNKTMTKYQQEIIIQAIYNRKNIIVAGGTGSGKTTLVNALLFEIAKLNNRVIIIEDTKELKCDAKNKLALISTKTTSMEDLLRATLRSRPDRIIVGEVRGSEAFTLINAWSTGHKGGISTVHSNSAFHTLTRIETLVGFGTDKVQPSIIADAIDVIIYIKKTPTGRVIEEIRKVITYDKKKEEYITEKLA</sequence>
<name>A0AAW4U8G8_9FIRM</name>
<feature type="domain" description="Bacterial type II secretion system protein E" evidence="2">
    <location>
        <begin position="98"/>
        <end position="277"/>
    </location>
</feature>
<dbReference type="PANTHER" id="PTHR30486">
    <property type="entry name" value="TWITCHING MOTILITY PROTEIN PILT"/>
    <property type="match status" value="1"/>
</dbReference>
<gene>
    <name evidence="3" type="primary">trbB</name>
    <name evidence="3" type="ORF">LIY65_10340</name>
</gene>
<dbReference type="RefSeq" id="WP_118204709.1">
    <property type="nucleotide sequence ID" value="NZ_JAJCGD010000035.1"/>
</dbReference>
<dbReference type="InterPro" id="IPR001482">
    <property type="entry name" value="T2SS/T4SS_dom"/>
</dbReference>
<dbReference type="AlphaFoldDB" id="A0AAW4U8G8"/>
<dbReference type="GO" id="GO:0005737">
    <property type="term" value="C:cytoplasm"/>
    <property type="evidence" value="ECO:0007669"/>
    <property type="project" value="InterPro"/>
</dbReference>
<accession>A0AAW4U8G8</accession>
<dbReference type="CDD" id="cd01130">
    <property type="entry name" value="VirB11-like_ATPase"/>
    <property type="match status" value="1"/>
</dbReference>
<dbReference type="Pfam" id="PF00437">
    <property type="entry name" value="T2SSE"/>
    <property type="match status" value="1"/>
</dbReference>
<dbReference type="Gene3D" id="3.40.50.300">
    <property type="entry name" value="P-loop containing nucleotide triphosphate hydrolases"/>
    <property type="match status" value="1"/>
</dbReference>
<dbReference type="GO" id="GO:0016887">
    <property type="term" value="F:ATP hydrolysis activity"/>
    <property type="evidence" value="ECO:0007669"/>
    <property type="project" value="InterPro"/>
</dbReference>
<dbReference type="GO" id="GO:0005524">
    <property type="term" value="F:ATP binding"/>
    <property type="evidence" value="ECO:0007669"/>
    <property type="project" value="InterPro"/>
</dbReference>